<evidence type="ECO:0000313" key="2">
    <source>
        <dbReference type="Proteomes" id="UP000737018"/>
    </source>
</evidence>
<gene>
    <name evidence="1" type="ORF">CMV_005139</name>
</gene>
<organism evidence="1 2">
    <name type="scientific">Castanea mollissima</name>
    <name type="common">Chinese chestnut</name>
    <dbReference type="NCBI Taxonomy" id="60419"/>
    <lineage>
        <taxon>Eukaryota</taxon>
        <taxon>Viridiplantae</taxon>
        <taxon>Streptophyta</taxon>
        <taxon>Embryophyta</taxon>
        <taxon>Tracheophyta</taxon>
        <taxon>Spermatophyta</taxon>
        <taxon>Magnoliopsida</taxon>
        <taxon>eudicotyledons</taxon>
        <taxon>Gunneridae</taxon>
        <taxon>Pentapetalae</taxon>
        <taxon>rosids</taxon>
        <taxon>fabids</taxon>
        <taxon>Fagales</taxon>
        <taxon>Fagaceae</taxon>
        <taxon>Castanea</taxon>
    </lineage>
</organism>
<dbReference type="AlphaFoldDB" id="A0A8J4W1T3"/>
<accession>A0A8J4W1T3</accession>
<dbReference type="EMBL" id="JRKL02000454">
    <property type="protein sequence ID" value="KAF3971234.1"/>
    <property type="molecule type" value="Genomic_DNA"/>
</dbReference>
<evidence type="ECO:0000313" key="1">
    <source>
        <dbReference type="EMBL" id="KAF3971234.1"/>
    </source>
</evidence>
<comment type="caution">
    <text evidence="1">The sequence shown here is derived from an EMBL/GenBank/DDBJ whole genome shotgun (WGS) entry which is preliminary data.</text>
</comment>
<reference evidence="1" key="1">
    <citation type="submission" date="2020-03" db="EMBL/GenBank/DDBJ databases">
        <title>Castanea mollissima Vanexum genome sequencing.</title>
        <authorList>
            <person name="Staton M."/>
        </authorList>
    </citation>
    <scope>NUCLEOTIDE SEQUENCE</scope>
    <source>
        <tissue evidence="1">Leaf</tissue>
    </source>
</reference>
<keyword evidence="2" id="KW-1185">Reference proteome</keyword>
<proteinExistence type="predicted"/>
<name>A0A8J4W1T3_9ROSI</name>
<sequence>MSSNFLYNLVTPSIVWARKEKEEGKEIKKERKKEERKERQYCFPFSDTQHSDCPSLKQLAALIRFQLSCVSHKRHA</sequence>
<protein>
    <submittedName>
        <fullName evidence="1">Uncharacterized protein</fullName>
    </submittedName>
</protein>
<dbReference type="Proteomes" id="UP000737018">
    <property type="component" value="Unassembled WGS sequence"/>
</dbReference>